<sequence>MCVLGYAVERYLTSEDDPPFNESRRIEDYFSVMSLKMSDLSTQNDLSIWIWSEADANDNDKLVEVKMKFFKLHDMRKSFYGGMNLGIESSVTAKSIVEDGCPPEGVSFEIFDILKTCRASDFNRYRGQRFMYHIVQKALDIFSNNPSCKRLYVVKEPSTEDQFSLIKFYAKNE</sequence>
<evidence type="ECO:0000313" key="2">
    <source>
        <dbReference type="Proteomes" id="UP001175271"/>
    </source>
</evidence>
<name>A0AA39M425_9BILA</name>
<dbReference type="AlphaFoldDB" id="A0AA39M425"/>
<protein>
    <submittedName>
        <fullName evidence="1">Uncharacterized protein</fullName>
    </submittedName>
</protein>
<organism evidence="1 2">
    <name type="scientific">Steinernema hermaphroditum</name>
    <dbReference type="NCBI Taxonomy" id="289476"/>
    <lineage>
        <taxon>Eukaryota</taxon>
        <taxon>Metazoa</taxon>
        <taxon>Ecdysozoa</taxon>
        <taxon>Nematoda</taxon>
        <taxon>Chromadorea</taxon>
        <taxon>Rhabditida</taxon>
        <taxon>Tylenchina</taxon>
        <taxon>Panagrolaimomorpha</taxon>
        <taxon>Strongyloidoidea</taxon>
        <taxon>Steinernematidae</taxon>
        <taxon>Steinernema</taxon>
    </lineage>
</organism>
<gene>
    <name evidence="1" type="ORF">QR680_014347</name>
</gene>
<dbReference type="EMBL" id="JAUCMV010000002">
    <property type="protein sequence ID" value="KAK0419825.1"/>
    <property type="molecule type" value="Genomic_DNA"/>
</dbReference>
<proteinExistence type="predicted"/>
<dbReference type="Proteomes" id="UP001175271">
    <property type="component" value="Unassembled WGS sequence"/>
</dbReference>
<comment type="caution">
    <text evidence="1">The sequence shown here is derived from an EMBL/GenBank/DDBJ whole genome shotgun (WGS) entry which is preliminary data.</text>
</comment>
<reference evidence="1" key="1">
    <citation type="submission" date="2023-06" db="EMBL/GenBank/DDBJ databases">
        <title>Genomic analysis of the entomopathogenic nematode Steinernema hermaphroditum.</title>
        <authorList>
            <person name="Schwarz E.M."/>
            <person name="Heppert J.K."/>
            <person name="Baniya A."/>
            <person name="Schwartz H.T."/>
            <person name="Tan C.-H."/>
            <person name="Antoshechkin I."/>
            <person name="Sternberg P.W."/>
            <person name="Goodrich-Blair H."/>
            <person name="Dillman A.R."/>
        </authorList>
    </citation>
    <scope>NUCLEOTIDE SEQUENCE</scope>
    <source>
        <strain evidence="1">PS9179</strain>
        <tissue evidence="1">Whole animal</tissue>
    </source>
</reference>
<accession>A0AA39M425</accession>
<evidence type="ECO:0000313" key="1">
    <source>
        <dbReference type="EMBL" id="KAK0419825.1"/>
    </source>
</evidence>
<keyword evidence="2" id="KW-1185">Reference proteome</keyword>